<protein>
    <recommendedName>
        <fullName evidence="4">Iron uptake protein</fullName>
    </recommendedName>
</protein>
<name>A0A7V8FRL5_9BURK</name>
<keyword evidence="1" id="KW-0812">Transmembrane</keyword>
<accession>A0A7V8FRL5</accession>
<sequence>MTAAFPFMSAGCARARALGRAVVRWLPLASRIVAAVLGGYGVAALVSVAAVAWSASPVEGVMAGMLLSFLAYAAAVVWVFAARSATRAWAGLVTVALPLAALAWLVARGAA</sequence>
<dbReference type="EMBL" id="WNDQ01000005">
    <property type="protein sequence ID" value="KAF1023393.1"/>
    <property type="molecule type" value="Genomic_DNA"/>
</dbReference>
<dbReference type="AlphaFoldDB" id="A0A7V8FRL5"/>
<evidence type="ECO:0000313" key="2">
    <source>
        <dbReference type="EMBL" id="KAF1023393.1"/>
    </source>
</evidence>
<keyword evidence="1" id="KW-1133">Transmembrane helix</keyword>
<dbReference type="Proteomes" id="UP000461670">
    <property type="component" value="Unassembled WGS sequence"/>
</dbReference>
<dbReference type="InterPro" id="IPR022109">
    <property type="entry name" value="DUF3649"/>
</dbReference>
<proteinExistence type="predicted"/>
<feature type="transmembrane region" description="Helical" evidence="1">
    <location>
        <begin position="32"/>
        <end position="55"/>
    </location>
</feature>
<dbReference type="Pfam" id="PF12365">
    <property type="entry name" value="DUF3649"/>
    <property type="match status" value="1"/>
</dbReference>
<keyword evidence="1" id="KW-0472">Membrane</keyword>
<organism evidence="2 3">
    <name type="scientific">Paracidovorax wautersii</name>
    <dbReference type="NCBI Taxonomy" id="1177982"/>
    <lineage>
        <taxon>Bacteria</taxon>
        <taxon>Pseudomonadati</taxon>
        <taxon>Pseudomonadota</taxon>
        <taxon>Betaproteobacteria</taxon>
        <taxon>Burkholderiales</taxon>
        <taxon>Comamonadaceae</taxon>
        <taxon>Paracidovorax</taxon>
    </lineage>
</organism>
<evidence type="ECO:0000256" key="1">
    <source>
        <dbReference type="SAM" id="Phobius"/>
    </source>
</evidence>
<reference evidence="3" key="1">
    <citation type="journal article" date="2020" name="MBio">
        <title>Horizontal gene transfer to a defensive symbiont with a reduced genome amongst a multipartite beetle microbiome.</title>
        <authorList>
            <person name="Waterworth S.C."/>
            <person name="Florez L.V."/>
            <person name="Rees E.R."/>
            <person name="Hertweck C."/>
            <person name="Kaltenpoth M."/>
            <person name="Kwan J.C."/>
        </authorList>
    </citation>
    <scope>NUCLEOTIDE SEQUENCE [LARGE SCALE GENOMIC DNA]</scope>
</reference>
<feature type="transmembrane region" description="Helical" evidence="1">
    <location>
        <begin position="88"/>
        <end position="107"/>
    </location>
</feature>
<feature type="transmembrane region" description="Helical" evidence="1">
    <location>
        <begin position="61"/>
        <end position="81"/>
    </location>
</feature>
<comment type="caution">
    <text evidence="2">The sequence shown here is derived from an EMBL/GenBank/DDBJ whole genome shotgun (WGS) entry which is preliminary data.</text>
</comment>
<gene>
    <name evidence="2" type="ORF">GAK30_00596</name>
</gene>
<evidence type="ECO:0008006" key="4">
    <source>
        <dbReference type="Google" id="ProtNLM"/>
    </source>
</evidence>
<evidence type="ECO:0000313" key="3">
    <source>
        <dbReference type="Proteomes" id="UP000461670"/>
    </source>
</evidence>